<protein>
    <submittedName>
        <fullName evidence="1">FUSC family protein</fullName>
    </submittedName>
</protein>
<proteinExistence type="predicted"/>
<sequence>MRSTWIPSRGLVTLAGRTALAAALGLLCASLAGLHEPHWAAWTVVSLALPARGDSLLKSLDRALGTAVGAPVGVLLVLVAHGNAPLLVGLLAVWLAACVYAGASLRNYRAYGAVLAGYSAVIIAMSLSGDYAQLFEVGKDRCVGVLVGITCGLLVIDFSRESVHGGLAVRRIRHAISAACAWSADRLAGLPRPRSIDGTGPQRLRRQLSDILTLDGAVLSAAAESPALWTRTGSLSGVVSALLSLLVVSRGIERNFQAAASQGNAISDEIGEIVVEASVLLRSIAHELRGDSATECEKTAVFFAQLRALRATLSSARAKTVIERRRIDLVSALLGATEGALRVSARLTGADETRNGDAESYPAPVYAHDRTYAVAAALRAAVALLLAGTVWMNTGWQGGPLFVAFTAIAIALFSIRPNPRHTAVHFLASGAVGTGAALLFCVTVAPHIAHPAGIVLAEGGIVFLAIVLSSLLSNSFWASGFCLVFLVVSDPAVIAHTTASVVTGNATGVLAGSALAAFAFHLAPSPGFESRRRKRRLVGIADTIGTLIASPVGRRTAITHHEWQSRSIDALVRIALPAASAEEVNECMSWIEIGSELLELKNGLRIDAGALSPTTRKALDQLLSDLRDIEPHAWHARLIAADAELHQTWHADQTVLAIRARIAEIASLLKHVTAARIAPAQ</sequence>
<dbReference type="Proteomes" id="UP001558850">
    <property type="component" value="Unassembled WGS sequence"/>
</dbReference>
<evidence type="ECO:0000313" key="1">
    <source>
        <dbReference type="EMBL" id="MEX3936626.1"/>
    </source>
</evidence>
<keyword evidence="2" id="KW-1185">Reference proteome</keyword>
<reference evidence="1" key="1">
    <citation type="submission" date="2024-07" db="EMBL/GenBank/DDBJ databases">
        <title>A survey of Mimosa microsymbionts across Brazilian biomes reveals a high diversity of Paraburkholderia nodulating endemic species, but also that Cupriavidus is common as a symbiont of widespread species.</title>
        <authorList>
            <person name="Rouws L."/>
            <person name="Barauna A."/>
            <person name="Beukes C."/>
            <person name="Rouws J.R.C."/>
            <person name="De Faria S.M."/>
            <person name="Gross E."/>
            <person name="Bueno Dos Reis Junior F."/>
            <person name="Simon M.F."/>
            <person name="Maluk M."/>
            <person name="Odee D.W."/>
            <person name="Kenicer G."/>
            <person name="Young J.P.W."/>
            <person name="Reis V.M."/>
            <person name="Zilli J."/>
            <person name="James E.K."/>
        </authorList>
    </citation>
    <scope>NUCLEOTIDE SEQUENCE</scope>
    <source>
        <strain evidence="1">EG181B</strain>
    </source>
</reference>
<comment type="caution">
    <text evidence="1">The sequence shown here is derived from an EMBL/GenBank/DDBJ whole genome shotgun (WGS) entry which is preliminary data.</text>
</comment>
<organism evidence="1 2">
    <name type="scientific">Paraburkholderia phymatum</name>
    <dbReference type="NCBI Taxonomy" id="148447"/>
    <lineage>
        <taxon>Bacteria</taxon>
        <taxon>Pseudomonadati</taxon>
        <taxon>Pseudomonadota</taxon>
        <taxon>Betaproteobacteria</taxon>
        <taxon>Burkholderiales</taxon>
        <taxon>Burkholderiaceae</taxon>
        <taxon>Paraburkholderia</taxon>
    </lineage>
</organism>
<evidence type="ECO:0000313" key="2">
    <source>
        <dbReference type="Proteomes" id="UP001558850"/>
    </source>
</evidence>
<name>A0ACC6UAT2_9BURK</name>
<accession>A0ACC6UAT2</accession>
<dbReference type="EMBL" id="JBFRCH010000035">
    <property type="protein sequence ID" value="MEX3936626.1"/>
    <property type="molecule type" value="Genomic_DNA"/>
</dbReference>
<gene>
    <name evidence="1" type="ORF">AB4Y32_33455</name>
</gene>